<reference evidence="2 3" key="1">
    <citation type="submission" date="2015-03" db="EMBL/GenBank/DDBJ databases">
        <authorList>
            <person name="Hassan Y."/>
            <person name="Lepp D."/>
            <person name="Li X.-Z."/>
            <person name="Zhou T."/>
        </authorList>
    </citation>
    <scope>NUCLEOTIDE SEQUENCE [LARGE SCALE GENOMIC DNA]</scope>
    <source>
        <strain evidence="2 3">IPL18</strain>
    </source>
</reference>
<protein>
    <recommendedName>
        <fullName evidence="4">DUF1344 domain-containing protein</fullName>
    </recommendedName>
</protein>
<accession>A0A0F5FNS6</accession>
<dbReference type="OrthoDB" id="7868674at2"/>
<evidence type="ECO:0000313" key="3">
    <source>
        <dbReference type="Proteomes" id="UP000033649"/>
    </source>
</evidence>
<evidence type="ECO:0000313" key="2">
    <source>
        <dbReference type="EMBL" id="KKB09847.1"/>
    </source>
</evidence>
<gene>
    <name evidence="2" type="ORF">VE26_08405</name>
</gene>
<comment type="caution">
    <text evidence="2">The sequence shown here is derived from an EMBL/GenBank/DDBJ whole genome shotgun (WGS) entry which is preliminary data.</text>
</comment>
<sequence>MRKHIASAFLVLIALAPAGASFAASAAPAAATSAAEQTTSGVVKFFNTQARSLELEDGSWFYMPAAYKAPDIKVGQKVTVHWQQNGSAHDVTSIDLS</sequence>
<keyword evidence="1" id="KW-0732">Signal</keyword>
<dbReference type="PATRIC" id="fig|429727.3.peg.1736"/>
<name>A0A0F5FNS6_9HYPH</name>
<dbReference type="STRING" id="429727.VE26_08405"/>
<dbReference type="EMBL" id="JZEY01000054">
    <property type="protein sequence ID" value="KKB09847.1"/>
    <property type="molecule type" value="Genomic_DNA"/>
</dbReference>
<feature type="signal peptide" evidence="1">
    <location>
        <begin position="1"/>
        <end position="26"/>
    </location>
</feature>
<dbReference type="AlphaFoldDB" id="A0A0F5FNS6"/>
<feature type="chain" id="PRO_5002486550" description="DUF1344 domain-containing protein" evidence="1">
    <location>
        <begin position="27"/>
        <end position="97"/>
    </location>
</feature>
<organism evidence="2 3">
    <name type="scientific">Devosia chinhatensis</name>
    <dbReference type="NCBI Taxonomy" id="429727"/>
    <lineage>
        <taxon>Bacteria</taxon>
        <taxon>Pseudomonadati</taxon>
        <taxon>Pseudomonadota</taxon>
        <taxon>Alphaproteobacteria</taxon>
        <taxon>Hyphomicrobiales</taxon>
        <taxon>Devosiaceae</taxon>
        <taxon>Devosia</taxon>
    </lineage>
</organism>
<proteinExistence type="predicted"/>
<dbReference type="RefSeq" id="WP_046104538.1">
    <property type="nucleotide sequence ID" value="NZ_JZEY01000054.1"/>
</dbReference>
<evidence type="ECO:0000256" key="1">
    <source>
        <dbReference type="SAM" id="SignalP"/>
    </source>
</evidence>
<dbReference type="Proteomes" id="UP000033649">
    <property type="component" value="Unassembled WGS sequence"/>
</dbReference>
<keyword evidence="3" id="KW-1185">Reference proteome</keyword>
<evidence type="ECO:0008006" key="4">
    <source>
        <dbReference type="Google" id="ProtNLM"/>
    </source>
</evidence>